<accession>A0ABQ4NPP2</accession>
<gene>
    <name evidence="2" type="ORF">JANAI62_29780</name>
</gene>
<evidence type="ECO:0000313" key="2">
    <source>
        <dbReference type="EMBL" id="GIT96355.1"/>
    </source>
</evidence>
<organism evidence="2 3">
    <name type="scientific">Jannaschia pagri</name>
    <dbReference type="NCBI Taxonomy" id="2829797"/>
    <lineage>
        <taxon>Bacteria</taxon>
        <taxon>Pseudomonadati</taxon>
        <taxon>Pseudomonadota</taxon>
        <taxon>Alphaproteobacteria</taxon>
        <taxon>Rhodobacterales</taxon>
        <taxon>Roseobacteraceae</taxon>
        <taxon>Jannaschia</taxon>
    </lineage>
</organism>
<name>A0ABQ4NPP2_9RHOB</name>
<dbReference type="Proteomes" id="UP000786693">
    <property type="component" value="Unassembled WGS sequence"/>
</dbReference>
<sequence>MKLFTAILAFLILAYSDPASAQGRVSVASKGDDATVWATGWGGGGSGNLVVVWSPASLNDGRVGICGVYALTNATLRQGANQVLGRAVVRVDGQVVHRNLRRLAKASSVGSLGSTTPACIPTNAQGKWDSVEITFGNGSFRN</sequence>
<keyword evidence="3" id="KW-1185">Reference proteome</keyword>
<reference evidence="2 3" key="1">
    <citation type="submission" date="2021-05" db="EMBL/GenBank/DDBJ databases">
        <title>Bacteria Genome sequencing.</title>
        <authorList>
            <person name="Takabe Y."/>
            <person name="Nakajima Y."/>
            <person name="Suzuki S."/>
            <person name="Shiozaki T."/>
        </authorList>
    </citation>
    <scope>NUCLEOTIDE SEQUENCE [LARGE SCALE GENOMIC DNA]</scope>
    <source>
        <strain evidence="2 3">AI_62</strain>
    </source>
</reference>
<proteinExistence type="predicted"/>
<dbReference type="EMBL" id="BPFH01000005">
    <property type="protein sequence ID" value="GIT96355.1"/>
    <property type="molecule type" value="Genomic_DNA"/>
</dbReference>
<feature type="chain" id="PRO_5046298946" evidence="1">
    <location>
        <begin position="22"/>
        <end position="142"/>
    </location>
</feature>
<feature type="signal peptide" evidence="1">
    <location>
        <begin position="1"/>
        <end position="21"/>
    </location>
</feature>
<comment type="caution">
    <text evidence="2">The sequence shown here is derived from an EMBL/GenBank/DDBJ whole genome shotgun (WGS) entry which is preliminary data.</text>
</comment>
<protein>
    <submittedName>
        <fullName evidence="2">Uncharacterized protein</fullName>
    </submittedName>
</protein>
<evidence type="ECO:0000313" key="3">
    <source>
        <dbReference type="Proteomes" id="UP000786693"/>
    </source>
</evidence>
<keyword evidence="1" id="KW-0732">Signal</keyword>
<dbReference type="RefSeq" id="WP_220749843.1">
    <property type="nucleotide sequence ID" value="NZ_BPFH01000005.1"/>
</dbReference>
<evidence type="ECO:0000256" key="1">
    <source>
        <dbReference type="SAM" id="SignalP"/>
    </source>
</evidence>